<gene>
    <name evidence="2" type="ORF">PG986_006628</name>
</gene>
<comment type="caution">
    <text evidence="2">The sequence shown here is derived from an EMBL/GenBank/DDBJ whole genome shotgun (WGS) entry which is preliminary data.</text>
</comment>
<accession>A0ABR1QA90</accession>
<proteinExistence type="predicted"/>
<reference evidence="2 3" key="1">
    <citation type="submission" date="2023-01" db="EMBL/GenBank/DDBJ databases">
        <title>Analysis of 21 Apiospora genomes using comparative genomics revels a genus with tremendous synthesis potential of carbohydrate active enzymes and secondary metabolites.</title>
        <authorList>
            <person name="Sorensen T."/>
        </authorList>
    </citation>
    <scope>NUCLEOTIDE SEQUENCE [LARGE SCALE GENOMIC DNA]</scope>
    <source>
        <strain evidence="2 3">CBS 24483</strain>
    </source>
</reference>
<keyword evidence="3" id="KW-1185">Reference proteome</keyword>
<protein>
    <submittedName>
        <fullName evidence="2">Uncharacterized protein</fullName>
    </submittedName>
</protein>
<evidence type="ECO:0000313" key="3">
    <source>
        <dbReference type="Proteomes" id="UP001391051"/>
    </source>
</evidence>
<dbReference type="RefSeq" id="XP_066698962.1">
    <property type="nucleotide sequence ID" value="XM_066842850.1"/>
</dbReference>
<feature type="compositionally biased region" description="Polar residues" evidence="1">
    <location>
        <begin position="1"/>
        <end position="30"/>
    </location>
</feature>
<name>A0ABR1QA90_9PEZI</name>
<evidence type="ECO:0000256" key="1">
    <source>
        <dbReference type="SAM" id="MobiDB-lite"/>
    </source>
</evidence>
<feature type="region of interest" description="Disordered" evidence="1">
    <location>
        <begin position="1"/>
        <end position="31"/>
    </location>
</feature>
<dbReference type="GeneID" id="92075912"/>
<evidence type="ECO:0000313" key="2">
    <source>
        <dbReference type="EMBL" id="KAK7950900.1"/>
    </source>
</evidence>
<organism evidence="2 3">
    <name type="scientific">Apiospora aurea</name>
    <dbReference type="NCBI Taxonomy" id="335848"/>
    <lineage>
        <taxon>Eukaryota</taxon>
        <taxon>Fungi</taxon>
        <taxon>Dikarya</taxon>
        <taxon>Ascomycota</taxon>
        <taxon>Pezizomycotina</taxon>
        <taxon>Sordariomycetes</taxon>
        <taxon>Xylariomycetidae</taxon>
        <taxon>Amphisphaeriales</taxon>
        <taxon>Apiosporaceae</taxon>
        <taxon>Apiospora</taxon>
    </lineage>
</organism>
<dbReference type="Proteomes" id="UP001391051">
    <property type="component" value="Unassembled WGS sequence"/>
</dbReference>
<dbReference type="EMBL" id="JAQQWE010000005">
    <property type="protein sequence ID" value="KAK7950900.1"/>
    <property type="molecule type" value="Genomic_DNA"/>
</dbReference>
<sequence>MDPPQHSHSQASGSRGPQACSTGGSSVSGRTTVTATVTAPAKPAVTFAVAATPATVTMPVTVTVPGIVPTIAQAASTACAAMGQATPYFDVNGTPVFCGPRIWGGGYIASGINLCP</sequence>